<sequence>MQSSLDVCDNKIQKAHCKTHAPGADRCGIFSFFDGSTGVRVYGKSCVYQRACDDKDYFCRSVRKITLFLSEIGSGFGEANPHQEFPGSAPRTKKQSNDLHCKDPAENMCGLNTYMSDCEVICCNEDLCNAAASSQVVSSLEHSPEVSVYGEDKLKVAVSSAKMSTVVGCDTPLGRSFINTRKNQ</sequence>
<proteinExistence type="predicted"/>
<comment type="caution">
    <text evidence="1">The sequence shown here is derived from an EMBL/GenBank/DDBJ whole genome shotgun (WGS) entry which is preliminary data.</text>
</comment>
<dbReference type="Proteomes" id="UP001159427">
    <property type="component" value="Unassembled WGS sequence"/>
</dbReference>
<keyword evidence="2" id="KW-1185">Reference proteome</keyword>
<evidence type="ECO:0000313" key="1">
    <source>
        <dbReference type="EMBL" id="CAH3030740.1"/>
    </source>
</evidence>
<dbReference type="EMBL" id="CALNXI010000653">
    <property type="protein sequence ID" value="CAH3030740.1"/>
    <property type="molecule type" value="Genomic_DNA"/>
</dbReference>
<protein>
    <recommendedName>
        <fullName evidence="3">Sodefrin-like factor</fullName>
    </recommendedName>
</protein>
<gene>
    <name evidence="1" type="ORF">PEVE_00038465</name>
</gene>
<accession>A0ABN8MMG2</accession>
<evidence type="ECO:0000313" key="2">
    <source>
        <dbReference type="Proteomes" id="UP001159427"/>
    </source>
</evidence>
<evidence type="ECO:0008006" key="3">
    <source>
        <dbReference type="Google" id="ProtNLM"/>
    </source>
</evidence>
<organism evidence="1 2">
    <name type="scientific">Porites evermanni</name>
    <dbReference type="NCBI Taxonomy" id="104178"/>
    <lineage>
        <taxon>Eukaryota</taxon>
        <taxon>Metazoa</taxon>
        <taxon>Cnidaria</taxon>
        <taxon>Anthozoa</taxon>
        <taxon>Hexacorallia</taxon>
        <taxon>Scleractinia</taxon>
        <taxon>Fungiina</taxon>
        <taxon>Poritidae</taxon>
        <taxon>Porites</taxon>
    </lineage>
</organism>
<reference evidence="1 2" key="1">
    <citation type="submission" date="2022-05" db="EMBL/GenBank/DDBJ databases">
        <authorList>
            <consortium name="Genoscope - CEA"/>
            <person name="William W."/>
        </authorList>
    </citation>
    <scope>NUCLEOTIDE SEQUENCE [LARGE SCALE GENOMIC DNA]</scope>
</reference>
<name>A0ABN8MMG2_9CNID</name>